<comment type="caution">
    <text evidence="1">The sequence shown here is derived from an EMBL/GenBank/DDBJ whole genome shotgun (WGS) entry which is preliminary data.</text>
</comment>
<evidence type="ECO:0000313" key="2">
    <source>
        <dbReference type="Proteomes" id="UP000724584"/>
    </source>
</evidence>
<gene>
    <name evidence="1" type="ORF">F5144DRAFT_623148</name>
</gene>
<sequence>MVMNMQTSPLAAALLVAGVACEDTAQEPVFRYPPDGSKYTYHRMDTVIVNYTVFHDTAELSTFCDPGHATLSESPQNLANPIGQQHANDAPVHWQTVPGSSDSIPILLNFASDERCWFDLRAGPDGINSKSSASFRILSDERSKGPQTFGVDTDPPTPSTPSATSSTSPHSSTATSTETPSSAPEDGGGGGGGLKGGALYVVSFCSGIGGAILILLGFRLWWKWECWREERKRKVALAEAHERLKQVRELRNAQSGSGNRNMTVAEARERVRKARYGDGNGGSGGRGIGVDGDAAPRLDVDVLEWRRPGGGSGTAEGGGARGERRDEPDGVAGAV</sequence>
<dbReference type="Proteomes" id="UP000724584">
    <property type="component" value="Unassembled WGS sequence"/>
</dbReference>
<accession>A0ACB7NZQ2</accession>
<keyword evidence="2" id="KW-1185">Reference proteome</keyword>
<organism evidence="1 2">
    <name type="scientific">Chaetomium tenue</name>
    <dbReference type="NCBI Taxonomy" id="1854479"/>
    <lineage>
        <taxon>Eukaryota</taxon>
        <taxon>Fungi</taxon>
        <taxon>Dikarya</taxon>
        <taxon>Ascomycota</taxon>
        <taxon>Pezizomycotina</taxon>
        <taxon>Sordariomycetes</taxon>
        <taxon>Sordariomycetidae</taxon>
        <taxon>Sordariales</taxon>
        <taxon>Chaetomiaceae</taxon>
        <taxon>Chaetomium</taxon>
    </lineage>
</organism>
<dbReference type="EMBL" id="JAGIZQ010000006">
    <property type="protein sequence ID" value="KAH6623092.1"/>
    <property type="molecule type" value="Genomic_DNA"/>
</dbReference>
<proteinExistence type="predicted"/>
<reference evidence="1 2" key="1">
    <citation type="journal article" date="2021" name="Nat. Commun.">
        <title>Genetic determinants of endophytism in the Arabidopsis root mycobiome.</title>
        <authorList>
            <person name="Mesny F."/>
            <person name="Miyauchi S."/>
            <person name="Thiergart T."/>
            <person name="Pickel B."/>
            <person name="Atanasova L."/>
            <person name="Karlsson M."/>
            <person name="Huettel B."/>
            <person name="Barry K.W."/>
            <person name="Haridas S."/>
            <person name="Chen C."/>
            <person name="Bauer D."/>
            <person name="Andreopoulos W."/>
            <person name="Pangilinan J."/>
            <person name="LaButti K."/>
            <person name="Riley R."/>
            <person name="Lipzen A."/>
            <person name="Clum A."/>
            <person name="Drula E."/>
            <person name="Henrissat B."/>
            <person name="Kohler A."/>
            <person name="Grigoriev I.V."/>
            <person name="Martin F.M."/>
            <person name="Hacquard S."/>
        </authorList>
    </citation>
    <scope>NUCLEOTIDE SEQUENCE [LARGE SCALE GENOMIC DNA]</scope>
    <source>
        <strain evidence="1 2">MPI-SDFR-AT-0079</strain>
    </source>
</reference>
<name>A0ACB7NZQ2_9PEZI</name>
<protein>
    <submittedName>
        <fullName evidence="1">Uncharacterized protein</fullName>
    </submittedName>
</protein>
<evidence type="ECO:0000313" key="1">
    <source>
        <dbReference type="EMBL" id="KAH6623092.1"/>
    </source>
</evidence>